<dbReference type="Pfam" id="PF00150">
    <property type="entry name" value="Cellulase"/>
    <property type="match status" value="1"/>
</dbReference>
<dbReference type="PANTHER" id="PTHR12631:SF10">
    <property type="entry name" value="BETA-XYLOSIDASE-LIKE PROTEIN-RELATED"/>
    <property type="match status" value="1"/>
</dbReference>
<dbReference type="EMBL" id="MF687352">
    <property type="protein sequence ID" value="AXR70388.1"/>
    <property type="molecule type" value="Genomic_DNA"/>
</dbReference>
<evidence type="ECO:0000259" key="5">
    <source>
        <dbReference type="Pfam" id="PF00150"/>
    </source>
</evidence>
<evidence type="ECO:0000256" key="3">
    <source>
        <dbReference type="RuleBase" id="RU361153"/>
    </source>
</evidence>
<dbReference type="Gene3D" id="3.20.20.80">
    <property type="entry name" value="Glycosidases"/>
    <property type="match status" value="1"/>
</dbReference>
<dbReference type="GO" id="GO:0000272">
    <property type="term" value="P:polysaccharide catabolic process"/>
    <property type="evidence" value="ECO:0007669"/>
    <property type="project" value="InterPro"/>
</dbReference>
<dbReference type="InterPro" id="IPR001547">
    <property type="entry name" value="Glyco_hydro_5"/>
</dbReference>
<organism evidence="6">
    <name type="scientific">Klebsiella aerogenes</name>
    <name type="common">Enterobacter aerogenes</name>
    <dbReference type="NCBI Taxonomy" id="548"/>
    <lineage>
        <taxon>Bacteria</taxon>
        <taxon>Pseudomonadati</taxon>
        <taxon>Pseudomonadota</taxon>
        <taxon>Gammaproteobacteria</taxon>
        <taxon>Enterobacterales</taxon>
        <taxon>Enterobacteriaceae</taxon>
        <taxon>Klebsiella/Raoultella group</taxon>
        <taxon>Klebsiella</taxon>
    </lineage>
</organism>
<protein>
    <recommendedName>
        <fullName evidence="5">Glycoside hydrolase family 5 domain-containing protein</fullName>
    </recommendedName>
</protein>
<name>A0A346NSZ5_KLEAE</name>
<feature type="domain" description="Glycoside hydrolase family 5" evidence="5">
    <location>
        <begin position="23"/>
        <end position="290"/>
    </location>
</feature>
<reference evidence="6" key="1">
    <citation type="journal article" date="2018" name="Front. Microbiol.">
        <title>Establishment of a Molecular Serotyping Scheme and a Multiplexed Luminex-Based Array for Enterobacter aerogenes.</title>
        <authorList>
            <person name="Guo X."/>
            <person name="Wang M."/>
            <person name="Wang L."/>
            <person name="Wang Y."/>
            <person name="Chen T."/>
            <person name="Wu P."/>
            <person name="Chen M."/>
            <person name="Liu B."/>
            <person name="Feng L."/>
        </authorList>
    </citation>
    <scope>NUCLEOTIDE SEQUENCE</scope>
    <source>
        <strain evidence="6">G2351</strain>
    </source>
</reference>
<keyword evidence="2 3" id="KW-0326">Glycosidase</keyword>
<keyword evidence="1 3" id="KW-0378">Hydrolase</keyword>
<evidence type="ECO:0000256" key="4">
    <source>
        <dbReference type="SAM" id="SignalP"/>
    </source>
</evidence>
<evidence type="ECO:0000313" key="6">
    <source>
        <dbReference type="EMBL" id="AXR70388.1"/>
    </source>
</evidence>
<gene>
    <name evidence="6" type="primary">orf13</name>
</gene>
<accession>A0A346NSZ5</accession>
<dbReference type="GO" id="GO:0004553">
    <property type="term" value="F:hydrolase activity, hydrolyzing O-glycosyl compounds"/>
    <property type="evidence" value="ECO:0007669"/>
    <property type="project" value="InterPro"/>
</dbReference>
<dbReference type="RefSeq" id="WP_049034776.1">
    <property type="nucleotide sequence ID" value="NZ_CP035466.1"/>
</dbReference>
<feature type="chain" id="PRO_5016774909" description="Glycoside hydrolase family 5 domain-containing protein" evidence="4">
    <location>
        <begin position="20"/>
        <end position="317"/>
    </location>
</feature>
<dbReference type="InterPro" id="IPR017853">
    <property type="entry name" value="GH"/>
</dbReference>
<proteinExistence type="inferred from homology"/>
<comment type="similarity">
    <text evidence="3">Belongs to the glycosyl hydrolase 5 (cellulase A) family.</text>
</comment>
<dbReference type="PANTHER" id="PTHR12631">
    <property type="entry name" value="ALPHA-L-IDURONIDASE"/>
    <property type="match status" value="1"/>
</dbReference>
<evidence type="ECO:0000256" key="2">
    <source>
        <dbReference type="ARBA" id="ARBA00023295"/>
    </source>
</evidence>
<keyword evidence="4" id="KW-0732">Signal</keyword>
<feature type="signal peptide" evidence="4">
    <location>
        <begin position="1"/>
        <end position="19"/>
    </location>
</feature>
<dbReference type="AlphaFoldDB" id="A0A346NSZ5"/>
<dbReference type="SUPFAM" id="SSF51445">
    <property type="entry name" value="(Trans)glycosidases"/>
    <property type="match status" value="1"/>
</dbReference>
<dbReference type="InterPro" id="IPR051923">
    <property type="entry name" value="Glycosyl_Hydrolase_39"/>
</dbReference>
<sequence length="317" mass="37024">MKKTMLCFILCLMNFKTLAFERGINIHIKHYPQESQFYIDLAKKYGFTSVRDDYPWELVQNNGSDFGMHGNLTKSDYFFSKKNELSKMMILAYGNSVLTKGDYPRTDAQIKAFTKYVSYTVQRYKGSVKYYEIWNEWLVGTGIPFRSTPPDANIFYKLVVESAKIIREKDPSAIIVVGSINPLKQKDRDWMDLLIAKGILRYVDGISLHPYSYGNPDLKMRLPENNLKGIDAYEAYLKRQLNKEVPLYISEFGYTSYKGANGIQPNLIVKYMFDYMDHAQKRSYIKGVWWYDLIDDGNNVNNKEHHFGILNRNLLMK</sequence>
<evidence type="ECO:0000256" key="1">
    <source>
        <dbReference type="ARBA" id="ARBA00022801"/>
    </source>
</evidence>